<name>A0A7W8VC43_9ACTN</name>
<keyword evidence="2" id="KW-1185">Reference proteome</keyword>
<organism evidence="1 2">
    <name type="scientific">Nocardiopsis composta</name>
    <dbReference type="NCBI Taxonomy" id="157465"/>
    <lineage>
        <taxon>Bacteria</taxon>
        <taxon>Bacillati</taxon>
        <taxon>Actinomycetota</taxon>
        <taxon>Actinomycetes</taxon>
        <taxon>Streptosporangiales</taxon>
        <taxon>Nocardiopsidaceae</taxon>
        <taxon>Nocardiopsis</taxon>
    </lineage>
</organism>
<dbReference type="RefSeq" id="WP_221331433.1">
    <property type="nucleotide sequence ID" value="NZ_BAAAJD010000023.1"/>
</dbReference>
<dbReference type="InterPro" id="IPR029063">
    <property type="entry name" value="SAM-dependent_MTases_sf"/>
</dbReference>
<dbReference type="EMBL" id="JACHDB010000001">
    <property type="protein sequence ID" value="MBB5430570.1"/>
    <property type="molecule type" value="Genomic_DNA"/>
</dbReference>
<comment type="caution">
    <text evidence="1">The sequence shown here is derived from an EMBL/GenBank/DDBJ whole genome shotgun (WGS) entry which is preliminary data.</text>
</comment>
<dbReference type="PIRSF" id="PIRSF017393">
    <property type="entry name" value="MTase_SAV2177"/>
    <property type="match status" value="1"/>
</dbReference>
<accession>A0A7W8VC43</accession>
<evidence type="ECO:0000313" key="2">
    <source>
        <dbReference type="Proteomes" id="UP000572635"/>
    </source>
</evidence>
<reference evidence="1 2" key="1">
    <citation type="submission" date="2020-08" db="EMBL/GenBank/DDBJ databases">
        <title>Sequencing the genomes of 1000 actinobacteria strains.</title>
        <authorList>
            <person name="Klenk H.-P."/>
        </authorList>
    </citation>
    <scope>NUCLEOTIDE SEQUENCE [LARGE SCALE GENOMIC DNA]</scope>
    <source>
        <strain evidence="1 2">DSM 44551</strain>
    </source>
</reference>
<dbReference type="InterPro" id="IPR006764">
    <property type="entry name" value="SAM_dep_MeTrfase_SAV2177_type"/>
</dbReference>
<protein>
    <submittedName>
        <fullName evidence="1">O-methyltransferase involved in polyketide biosynthesis</fullName>
    </submittedName>
</protein>
<dbReference type="AlphaFoldDB" id="A0A7W8VC43"/>
<sequence length="267" mass="29105">MNEHKPEPVEIDTTVPHSARIWNHWLGGTDNHPVDREMGERIRGFFPEIVDNARADREFLVRAVRHLVAEGGVRQFLDIGSGLPTRDNTHEVAQAAAPESRVVYVDHDPLVLAQARPLLQSTPEGATDYVHADLRDPEVVLEAAARTLDLGRPVGLMLLGVINFVSDDAEVRAVLDRLTGALAPGSHLVISHPTSVVAPERAREVVRVWNETSTPKLTARSPEAIAAMFDGLELLEPGVVSCPDWRPGPDGPAIPPVDEFCGVARKP</sequence>
<keyword evidence="1" id="KW-0489">Methyltransferase</keyword>
<gene>
    <name evidence="1" type="ORF">HDA36_000654</name>
</gene>
<dbReference type="SUPFAM" id="SSF53335">
    <property type="entry name" value="S-adenosyl-L-methionine-dependent methyltransferases"/>
    <property type="match status" value="1"/>
</dbReference>
<dbReference type="Pfam" id="PF04672">
    <property type="entry name" value="Methyltransf_19"/>
    <property type="match status" value="1"/>
</dbReference>
<proteinExistence type="predicted"/>
<dbReference type="GO" id="GO:0032259">
    <property type="term" value="P:methylation"/>
    <property type="evidence" value="ECO:0007669"/>
    <property type="project" value="UniProtKB-KW"/>
</dbReference>
<dbReference type="Gene3D" id="3.40.50.150">
    <property type="entry name" value="Vaccinia Virus protein VP39"/>
    <property type="match status" value="1"/>
</dbReference>
<evidence type="ECO:0000313" key="1">
    <source>
        <dbReference type="EMBL" id="MBB5430570.1"/>
    </source>
</evidence>
<dbReference type="GO" id="GO:0008168">
    <property type="term" value="F:methyltransferase activity"/>
    <property type="evidence" value="ECO:0007669"/>
    <property type="project" value="UniProtKB-KW"/>
</dbReference>
<dbReference type="Proteomes" id="UP000572635">
    <property type="component" value="Unassembled WGS sequence"/>
</dbReference>
<keyword evidence="1" id="KW-0808">Transferase</keyword>